<dbReference type="PANTHER" id="PTHR42743:SF11">
    <property type="entry name" value="AMINODEOXYCHORISMATE LYASE"/>
    <property type="match status" value="1"/>
</dbReference>
<protein>
    <recommendedName>
        <fullName evidence="4">Sulfotransferase family protein</fullName>
    </recommendedName>
</protein>
<dbReference type="Gene3D" id="3.40.50.300">
    <property type="entry name" value="P-loop containing nucleotide triphosphate hydrolases"/>
    <property type="match status" value="1"/>
</dbReference>
<evidence type="ECO:0000313" key="2">
    <source>
        <dbReference type="EMBL" id="ADI13534.1"/>
    </source>
</evidence>
<proteinExistence type="inferred from homology"/>
<dbReference type="PANTHER" id="PTHR42743">
    <property type="entry name" value="AMINO-ACID AMINOTRANSFERASE"/>
    <property type="match status" value="1"/>
</dbReference>
<name>D7CRP4_TRURR</name>
<dbReference type="RefSeq" id="WP_013176914.1">
    <property type="nucleotide sequence ID" value="NC_014221.1"/>
</dbReference>
<sequence>MTRPLRLSVWSGPRNVSTALMYSFRERADTTVVDEPLYGHYLRVSGAPHPGRDEVLASMDTDGERVVREVLLGDYAAPVVMFKNMAHHLVGLERAFLGELTNVLLTRDPYDMLPSLAQRLPEPTLRDTGLTEQVALLEFVLERGQEPVVIDAKALLQDPEGVLRAVCRRLGLPFDPAMLAWPAGPKPEDGVWARHWYANVHRSSTFAPYTPKADPLPAHLTPLLEVCAPLYERLAAYAVSPER</sequence>
<dbReference type="EMBL" id="CP002049">
    <property type="protein sequence ID" value="ADI13534.1"/>
    <property type="molecule type" value="Genomic_DNA"/>
</dbReference>
<dbReference type="HOGENOM" id="CLU_033907_1_1_0"/>
<accession>D7CRP4</accession>
<reference evidence="2 3" key="2">
    <citation type="journal article" date="2011" name="Stand. Genomic Sci.">
        <title>Complete genome sequence of Truepera radiovictrix type strain (RQ-24).</title>
        <authorList>
            <person name="Ivanova N."/>
            <person name="Rohde C."/>
            <person name="Munk C."/>
            <person name="Nolan M."/>
            <person name="Lucas S."/>
            <person name="Del Rio T.G."/>
            <person name="Tice H."/>
            <person name="Deshpande S."/>
            <person name="Cheng J.F."/>
            <person name="Tapia R."/>
            <person name="Han C."/>
            <person name="Goodwin L."/>
            <person name="Pitluck S."/>
            <person name="Liolios K."/>
            <person name="Mavromatis K."/>
            <person name="Mikhailova N."/>
            <person name="Pati A."/>
            <person name="Chen A."/>
            <person name="Palaniappan K."/>
            <person name="Land M."/>
            <person name="Hauser L."/>
            <person name="Chang Y.J."/>
            <person name="Jeffries C.D."/>
            <person name="Brambilla E."/>
            <person name="Rohde M."/>
            <person name="Goker M."/>
            <person name="Tindall B.J."/>
            <person name="Woyke T."/>
            <person name="Bristow J."/>
            <person name="Eisen J.A."/>
            <person name="Markowitz V."/>
            <person name="Hugenholtz P."/>
            <person name="Kyrpides N.C."/>
            <person name="Klenk H.P."/>
            <person name="Lapidus A."/>
        </authorList>
    </citation>
    <scope>NUCLEOTIDE SEQUENCE [LARGE SCALE GENOMIC DNA]</scope>
    <source>
        <strain evidence="3">DSM 17093 / CIP 108686 / LMG 22925 / RQ-24</strain>
    </source>
</reference>
<dbReference type="eggNOG" id="ENOG502Z954">
    <property type="taxonomic scope" value="Bacteria"/>
</dbReference>
<evidence type="ECO:0000313" key="3">
    <source>
        <dbReference type="Proteomes" id="UP000000379"/>
    </source>
</evidence>
<dbReference type="STRING" id="649638.Trad_0396"/>
<dbReference type="GO" id="GO:0019752">
    <property type="term" value="P:carboxylic acid metabolic process"/>
    <property type="evidence" value="ECO:0007669"/>
    <property type="project" value="TreeGrafter"/>
</dbReference>
<evidence type="ECO:0000256" key="1">
    <source>
        <dbReference type="ARBA" id="ARBA00009320"/>
    </source>
</evidence>
<dbReference type="KEGG" id="tra:Trad_0396"/>
<evidence type="ECO:0008006" key="4">
    <source>
        <dbReference type="Google" id="ProtNLM"/>
    </source>
</evidence>
<comment type="similarity">
    <text evidence="1">Belongs to the class-IV pyridoxal-phosphate-dependent aminotransferase family.</text>
</comment>
<dbReference type="AlphaFoldDB" id="D7CRP4"/>
<dbReference type="SUPFAM" id="SSF52540">
    <property type="entry name" value="P-loop containing nucleoside triphosphate hydrolases"/>
    <property type="match status" value="1"/>
</dbReference>
<reference evidence="3" key="1">
    <citation type="submission" date="2010-05" db="EMBL/GenBank/DDBJ databases">
        <title>The complete genome of Truepera radiovictris DSM 17093.</title>
        <authorList>
            <consortium name="US DOE Joint Genome Institute (JGI-PGF)"/>
            <person name="Lucas S."/>
            <person name="Copeland A."/>
            <person name="Lapidus A."/>
            <person name="Glavina del Rio T."/>
            <person name="Dalin E."/>
            <person name="Tice H."/>
            <person name="Bruce D."/>
            <person name="Goodwin L."/>
            <person name="Pitluck S."/>
            <person name="Kyrpides N."/>
            <person name="Mavromatis K."/>
            <person name="Ovchinnikova G."/>
            <person name="Munk A.C."/>
            <person name="Detter J.C."/>
            <person name="Han C."/>
            <person name="Tapia R."/>
            <person name="Land M."/>
            <person name="Hauser L."/>
            <person name="Markowitz V."/>
            <person name="Cheng J.-F."/>
            <person name="Hugenholtz P."/>
            <person name="Woyke T."/>
            <person name="Wu D."/>
            <person name="Tindall B."/>
            <person name="Pomrenke H.G."/>
            <person name="Brambilla E."/>
            <person name="Klenk H.-P."/>
            <person name="Eisen J.A."/>
        </authorList>
    </citation>
    <scope>NUCLEOTIDE SEQUENCE [LARGE SCALE GENOMIC DNA]</scope>
    <source>
        <strain evidence="3">DSM 17093 / CIP 108686 / LMG 22925 / RQ-24</strain>
    </source>
</reference>
<organism evidence="2 3">
    <name type="scientific">Truepera radiovictrix (strain DSM 17093 / CIP 108686 / LMG 22925 / RQ-24)</name>
    <dbReference type="NCBI Taxonomy" id="649638"/>
    <lineage>
        <taxon>Bacteria</taxon>
        <taxon>Thermotogati</taxon>
        <taxon>Deinococcota</taxon>
        <taxon>Deinococci</taxon>
        <taxon>Trueperales</taxon>
        <taxon>Trueperaceae</taxon>
        <taxon>Truepera</taxon>
    </lineage>
</organism>
<dbReference type="InterPro" id="IPR050571">
    <property type="entry name" value="Class-IV_PLP-Dep_Aminotrnsfr"/>
</dbReference>
<dbReference type="Proteomes" id="UP000000379">
    <property type="component" value="Chromosome"/>
</dbReference>
<dbReference type="InterPro" id="IPR027417">
    <property type="entry name" value="P-loop_NTPase"/>
</dbReference>
<dbReference type="Pfam" id="PF19798">
    <property type="entry name" value="Sulfotransfer_5"/>
    <property type="match status" value="1"/>
</dbReference>
<keyword evidence="3" id="KW-1185">Reference proteome</keyword>
<gene>
    <name evidence="2" type="ordered locus">Trad_0396</name>
</gene>